<dbReference type="CDD" id="cd23809">
    <property type="entry name" value="UBCc_UBE2Z"/>
    <property type="match status" value="1"/>
</dbReference>
<dbReference type="AlphaFoldDB" id="A0A1Y1LFP8"/>
<dbReference type="GO" id="GO:0006915">
    <property type="term" value="P:apoptotic process"/>
    <property type="evidence" value="ECO:0007669"/>
    <property type="project" value="UniProtKB-KW"/>
</dbReference>
<dbReference type="Pfam" id="PF00179">
    <property type="entry name" value="UQ_con"/>
    <property type="match status" value="1"/>
</dbReference>
<dbReference type="PANTHER" id="PTHR46116:SF26">
    <property type="entry name" value="UBIQUITIN-CONJUGATING ENZYME E2 Z"/>
    <property type="match status" value="1"/>
</dbReference>
<dbReference type="GO" id="GO:0043066">
    <property type="term" value="P:negative regulation of apoptotic process"/>
    <property type="evidence" value="ECO:0007669"/>
    <property type="project" value="TreeGrafter"/>
</dbReference>
<dbReference type="InterPro" id="IPR016135">
    <property type="entry name" value="UBQ-conjugating_enzyme/RWD"/>
</dbReference>
<organism evidence="17">
    <name type="scientific">Photinus pyralis</name>
    <name type="common">Common eastern firefly</name>
    <name type="synonym">Lampyris pyralis</name>
    <dbReference type="NCBI Taxonomy" id="7054"/>
    <lineage>
        <taxon>Eukaryota</taxon>
        <taxon>Metazoa</taxon>
        <taxon>Ecdysozoa</taxon>
        <taxon>Arthropoda</taxon>
        <taxon>Hexapoda</taxon>
        <taxon>Insecta</taxon>
        <taxon>Pterygota</taxon>
        <taxon>Neoptera</taxon>
        <taxon>Endopterygota</taxon>
        <taxon>Coleoptera</taxon>
        <taxon>Polyphaga</taxon>
        <taxon>Elateriformia</taxon>
        <taxon>Elateroidea</taxon>
        <taxon>Lampyridae</taxon>
        <taxon>Lampyrinae</taxon>
        <taxon>Photinus</taxon>
    </lineage>
</organism>
<evidence type="ECO:0000259" key="16">
    <source>
        <dbReference type="PROSITE" id="PS50127"/>
    </source>
</evidence>
<dbReference type="EC" id="2.3.2.23" evidence="3"/>
<dbReference type="GO" id="GO:0005524">
    <property type="term" value="F:ATP binding"/>
    <property type="evidence" value="ECO:0007669"/>
    <property type="project" value="UniProtKB-KW"/>
</dbReference>
<dbReference type="SUPFAM" id="SSF54495">
    <property type="entry name" value="UBC-like"/>
    <property type="match status" value="1"/>
</dbReference>
<dbReference type="PANTHER" id="PTHR46116">
    <property type="entry name" value="(E3-INDEPENDENT) E2 UBIQUITIN-CONJUGATING ENZYME"/>
    <property type="match status" value="1"/>
</dbReference>
<keyword evidence="19" id="KW-1185">Reference proteome</keyword>
<evidence type="ECO:0000256" key="5">
    <source>
        <dbReference type="ARBA" id="ARBA00022679"/>
    </source>
</evidence>
<evidence type="ECO:0000256" key="14">
    <source>
        <dbReference type="ARBA" id="ARBA00042401"/>
    </source>
</evidence>
<keyword evidence="10" id="KW-0539">Nucleus</keyword>
<dbReference type="PROSITE" id="PS50127">
    <property type="entry name" value="UBC_2"/>
    <property type="match status" value="1"/>
</dbReference>
<evidence type="ECO:0000313" key="17">
    <source>
        <dbReference type="EMBL" id="JAV72454.1"/>
    </source>
</evidence>
<evidence type="ECO:0000313" key="18">
    <source>
        <dbReference type="EMBL" id="KAB0802898.1"/>
    </source>
</evidence>
<evidence type="ECO:0000256" key="9">
    <source>
        <dbReference type="ARBA" id="ARBA00022840"/>
    </source>
</evidence>
<dbReference type="GO" id="GO:0004869">
    <property type="term" value="F:cysteine-type endopeptidase inhibitor activity"/>
    <property type="evidence" value="ECO:0007669"/>
    <property type="project" value="TreeGrafter"/>
</dbReference>
<dbReference type="GO" id="GO:0061631">
    <property type="term" value="F:ubiquitin conjugating enzyme activity"/>
    <property type="evidence" value="ECO:0007669"/>
    <property type="project" value="UniProtKB-EC"/>
</dbReference>
<dbReference type="EMBL" id="VVIM01000002">
    <property type="protein sequence ID" value="KAB0802898.1"/>
    <property type="molecule type" value="Genomic_DNA"/>
</dbReference>
<comment type="subcellular location">
    <subcellularLocation>
        <location evidence="2">Cytoplasm</location>
    </subcellularLocation>
    <subcellularLocation>
        <location evidence="1">Nucleus</location>
    </subcellularLocation>
</comment>
<name>A0A1Y1LFP8_PHOPY</name>
<evidence type="ECO:0000256" key="8">
    <source>
        <dbReference type="ARBA" id="ARBA00022786"/>
    </source>
</evidence>
<reference evidence="17" key="1">
    <citation type="journal article" date="2016" name="Sci. Rep.">
        <title>Molecular characterization of firefly nuptial gifts: a multi-omics approach sheds light on postcopulatory sexual selection.</title>
        <authorList>
            <person name="Al-Wathiqui N."/>
            <person name="Fallon T.R."/>
            <person name="South A."/>
            <person name="Weng J.K."/>
            <person name="Lewis S.M."/>
        </authorList>
    </citation>
    <scope>NUCLEOTIDE SEQUENCE</scope>
</reference>
<dbReference type="SMART" id="SM00212">
    <property type="entry name" value="UBCc"/>
    <property type="match status" value="1"/>
</dbReference>
<evidence type="ECO:0000313" key="19">
    <source>
        <dbReference type="Proteomes" id="UP000327044"/>
    </source>
</evidence>
<dbReference type="Proteomes" id="UP000327044">
    <property type="component" value="Unassembled WGS sequence"/>
</dbReference>
<gene>
    <name evidence="18" type="ORF">PPYR_05084</name>
</gene>
<reference evidence="18" key="3">
    <citation type="submission" date="2019-08" db="EMBL/GenBank/DDBJ databases">
        <authorList>
            <consortium name="Photinus pyralis genome working group"/>
            <person name="Fallon T.R."/>
            <person name="Sander Lower S.E."/>
            <person name="Weng J.-K."/>
        </authorList>
    </citation>
    <scope>NUCLEOTIDE SEQUENCE</scope>
    <source>
        <strain evidence="18">1611_PpyrPB1</strain>
        <tissue evidence="18">Whole body</tissue>
    </source>
</reference>
<dbReference type="GO" id="GO:0005737">
    <property type="term" value="C:cytoplasm"/>
    <property type="evidence" value="ECO:0007669"/>
    <property type="project" value="UniProtKB-SubCell"/>
</dbReference>
<evidence type="ECO:0000256" key="7">
    <source>
        <dbReference type="ARBA" id="ARBA00022741"/>
    </source>
</evidence>
<evidence type="ECO:0000256" key="1">
    <source>
        <dbReference type="ARBA" id="ARBA00004123"/>
    </source>
</evidence>
<dbReference type="InterPro" id="IPR000608">
    <property type="entry name" value="UBC"/>
</dbReference>
<keyword evidence="8" id="KW-0833">Ubl conjugation pathway</keyword>
<reference evidence="18 19" key="2">
    <citation type="journal article" date="2018" name="Elife">
        <title>Firefly genomes illuminate parallel origins of bioluminescence in beetles.</title>
        <authorList>
            <person name="Fallon T.R."/>
            <person name="Lower S.E."/>
            <person name="Chang C.H."/>
            <person name="Bessho-Uehara M."/>
            <person name="Martin G.J."/>
            <person name="Bewick A.J."/>
            <person name="Behringer M."/>
            <person name="Debat H.J."/>
            <person name="Wong I."/>
            <person name="Day J.C."/>
            <person name="Suvorov A."/>
            <person name="Silva C.J."/>
            <person name="Stanger-Hall K.F."/>
            <person name="Hall D.W."/>
            <person name="Schmitz R.J."/>
            <person name="Nelson D.R."/>
            <person name="Lewis S.M."/>
            <person name="Shigenobu S."/>
            <person name="Bybee S.M."/>
            <person name="Larracuente A.M."/>
            <person name="Oba Y."/>
            <person name="Weng J.K."/>
        </authorList>
    </citation>
    <scope>NUCLEOTIDE SEQUENCE [LARGE SCALE GENOMIC DNA]</scope>
    <source>
        <strain evidence="18">1611_PpyrPB1</strain>
        <tissue evidence="18">Whole body</tissue>
    </source>
</reference>
<evidence type="ECO:0000256" key="2">
    <source>
        <dbReference type="ARBA" id="ARBA00004496"/>
    </source>
</evidence>
<evidence type="ECO:0000256" key="11">
    <source>
        <dbReference type="ARBA" id="ARBA00039894"/>
    </source>
</evidence>
<accession>A0A1Y1LFP8</accession>
<evidence type="ECO:0000256" key="3">
    <source>
        <dbReference type="ARBA" id="ARBA00012486"/>
    </source>
</evidence>
<keyword evidence="6" id="KW-0053">Apoptosis</keyword>
<evidence type="ECO:0000256" key="10">
    <source>
        <dbReference type="ARBA" id="ARBA00023242"/>
    </source>
</evidence>
<dbReference type="InParanoid" id="A0A1Y1LFP8"/>
<evidence type="ECO:0000256" key="4">
    <source>
        <dbReference type="ARBA" id="ARBA00022490"/>
    </source>
</evidence>
<keyword evidence="9" id="KW-0067">ATP-binding</keyword>
<evidence type="ECO:0000256" key="13">
    <source>
        <dbReference type="ARBA" id="ARBA00042316"/>
    </source>
</evidence>
<evidence type="ECO:0000256" key="15">
    <source>
        <dbReference type="SAM" id="MobiDB-lite"/>
    </source>
</evidence>
<keyword evidence="4" id="KW-0963">Cytoplasm</keyword>
<sequence>MPMPKPEWDPTDSADGGTLSFTASTRIKRDLRCIFNDPPAGIFVVGDESNLRIVHAIIFGVVDTPYEGGFFYFILRCPNDYPIHPPKVKLMTTNAGRVRFNPNLYKSGKVCLSILGTWEGPAWSPALQLSSLLISIQSLLCENPYFNEPGFVKEHVPGDSKRYNEYIRHETLRVAVCGMIENECHLNIPSKLREIMEKTFLEFYDQYVEIIKANIHLHGTELIDPFSKGRFVCQYKALLTRLEKIKGNLMPQSESVSKQASCSSAGDNGNEGNLT</sequence>
<feature type="domain" description="UBC core" evidence="16">
    <location>
        <begin position="22"/>
        <end position="176"/>
    </location>
</feature>
<proteinExistence type="predicted"/>
<dbReference type="Gene3D" id="3.10.110.10">
    <property type="entry name" value="Ubiquitin Conjugating Enzyme"/>
    <property type="match status" value="1"/>
</dbReference>
<evidence type="ECO:0000256" key="6">
    <source>
        <dbReference type="ARBA" id="ARBA00022703"/>
    </source>
</evidence>
<protein>
    <recommendedName>
        <fullName evidence="11">Ubiquitin-conjugating enzyme E2 Z</fullName>
        <ecNumber evidence="3">2.3.2.23</ecNumber>
    </recommendedName>
    <alternativeName>
        <fullName evidence="12">E2 ubiquitin-conjugating enzyme Z</fullName>
    </alternativeName>
    <alternativeName>
        <fullName evidence="14">Ubiquitin carrier protein Z</fullName>
    </alternativeName>
    <alternativeName>
        <fullName evidence="13">Ubiquitin-protein ligase Z</fullName>
    </alternativeName>
</protein>
<feature type="region of interest" description="Disordered" evidence="15">
    <location>
        <begin position="256"/>
        <end position="275"/>
    </location>
</feature>
<dbReference type="GO" id="GO:0005634">
    <property type="term" value="C:nucleus"/>
    <property type="evidence" value="ECO:0007669"/>
    <property type="project" value="UniProtKB-SubCell"/>
</dbReference>
<evidence type="ECO:0000256" key="12">
    <source>
        <dbReference type="ARBA" id="ARBA00041798"/>
    </source>
</evidence>
<keyword evidence="7" id="KW-0547">Nucleotide-binding</keyword>
<keyword evidence="5" id="KW-0808">Transferase</keyword>
<dbReference type="EMBL" id="GEZM01057089">
    <property type="protein sequence ID" value="JAV72454.1"/>
    <property type="molecule type" value="Transcribed_RNA"/>
</dbReference>